<dbReference type="Proteomes" id="UP000219338">
    <property type="component" value="Unassembled WGS sequence"/>
</dbReference>
<evidence type="ECO:0008006" key="3">
    <source>
        <dbReference type="Google" id="ProtNLM"/>
    </source>
</evidence>
<keyword evidence="2" id="KW-1185">Reference proteome</keyword>
<organism evidence="1 2">
    <name type="scientific">Armillaria ostoyae</name>
    <name type="common">Armillaria root rot fungus</name>
    <dbReference type="NCBI Taxonomy" id="47428"/>
    <lineage>
        <taxon>Eukaryota</taxon>
        <taxon>Fungi</taxon>
        <taxon>Dikarya</taxon>
        <taxon>Basidiomycota</taxon>
        <taxon>Agaricomycotina</taxon>
        <taxon>Agaricomycetes</taxon>
        <taxon>Agaricomycetidae</taxon>
        <taxon>Agaricales</taxon>
        <taxon>Marasmiineae</taxon>
        <taxon>Physalacriaceae</taxon>
        <taxon>Armillaria</taxon>
    </lineage>
</organism>
<dbReference type="AlphaFoldDB" id="A0A284SBB4"/>
<dbReference type="Gene3D" id="3.30.200.20">
    <property type="entry name" value="Phosphorylase Kinase, domain 1"/>
    <property type="match status" value="1"/>
</dbReference>
<dbReference type="OrthoDB" id="2965063at2759"/>
<reference evidence="2" key="1">
    <citation type="journal article" date="2017" name="Nat. Ecol. Evol.">
        <title>Genome expansion and lineage-specific genetic innovations in the forest pathogenic fungi Armillaria.</title>
        <authorList>
            <person name="Sipos G."/>
            <person name="Prasanna A.N."/>
            <person name="Walter M.C."/>
            <person name="O'Connor E."/>
            <person name="Balint B."/>
            <person name="Krizsan K."/>
            <person name="Kiss B."/>
            <person name="Hess J."/>
            <person name="Varga T."/>
            <person name="Slot J."/>
            <person name="Riley R."/>
            <person name="Boka B."/>
            <person name="Rigling D."/>
            <person name="Barry K."/>
            <person name="Lee J."/>
            <person name="Mihaltcheva S."/>
            <person name="LaButti K."/>
            <person name="Lipzen A."/>
            <person name="Waldron R."/>
            <person name="Moloney N.M."/>
            <person name="Sperisen C."/>
            <person name="Kredics L."/>
            <person name="Vagvoelgyi C."/>
            <person name="Patrignani A."/>
            <person name="Fitzpatrick D."/>
            <person name="Nagy I."/>
            <person name="Doyle S."/>
            <person name="Anderson J.B."/>
            <person name="Grigoriev I.V."/>
            <person name="Gueldener U."/>
            <person name="Muensterkoetter M."/>
            <person name="Nagy L.G."/>
        </authorList>
    </citation>
    <scope>NUCLEOTIDE SEQUENCE [LARGE SCALE GENOMIC DNA]</scope>
    <source>
        <strain evidence="2">C18/9</strain>
    </source>
</reference>
<name>A0A284SBB4_ARMOS</name>
<protein>
    <recommendedName>
        <fullName evidence="3">Protein kinase domain-containing protein</fullName>
    </recommendedName>
</protein>
<sequence length="416" mass="47259">MRRSAYLYFLRSATTIVPHYLDIDSCLQAARLTAAAGEMAPFPFVKGAAQCVVVVLEIIQKAANNRNDLRELAGSIVNTLVAVRDAVIEHGPTSASHFQNICVEFQDYMAELLSKLNSERRSRGIRWVLKAKKISDDINAYRQRVQATKEDFLIRTTTTTRLVLSDVQDQVTTRFSALAGAMEASERNITSVIKDNTEEIRTSGVLQSETIEKLQVALRDFQQRGFYKGVVRNLIPGDIYLRAPISYASGSHDFDEYHAIIDGRPKCVRVFRVQADRKERVMQRFQKEVDQRLHLRHPNITQLFGVCMSPTFPALIFHGWFTTLHIGLAHLLPGSANVELYDNEEFLPHGTSVTGALHFYLRMYNDLQSIAKYLTEQDWTHPQEEDDVSELLCSSGQLHDNSKEFDHITFPDPLLQ</sequence>
<gene>
    <name evidence="1" type="ORF">ARMOST_21851</name>
</gene>
<dbReference type="InterPro" id="IPR011009">
    <property type="entry name" value="Kinase-like_dom_sf"/>
</dbReference>
<evidence type="ECO:0000313" key="1">
    <source>
        <dbReference type="EMBL" id="SJL18266.1"/>
    </source>
</evidence>
<evidence type="ECO:0000313" key="2">
    <source>
        <dbReference type="Proteomes" id="UP000219338"/>
    </source>
</evidence>
<dbReference type="OMA" id="WTHPQEE"/>
<dbReference type="SUPFAM" id="SSF56112">
    <property type="entry name" value="Protein kinase-like (PK-like)"/>
    <property type="match status" value="1"/>
</dbReference>
<accession>A0A284SBB4</accession>
<dbReference type="CDD" id="cd21037">
    <property type="entry name" value="MLKL_NTD"/>
    <property type="match status" value="1"/>
</dbReference>
<proteinExistence type="predicted"/>
<dbReference type="EMBL" id="FUEG01000056">
    <property type="protein sequence ID" value="SJL18266.1"/>
    <property type="molecule type" value="Genomic_DNA"/>
</dbReference>
<dbReference type="InterPro" id="IPR059179">
    <property type="entry name" value="MLKL-like_MCAfunc"/>
</dbReference>